<sequence length="491" mass="55309">MVCKAGRMLCRPTYKAFSPNASPWSVAGWNSSAPPPLPLTLSDTSLAVPLTFIGSLPPTLIDRIPLETFEGIIDQMDHPSLPVAALVCKAWHHRATTNLYSTVEIISRTNYHLLVERFRTSSHVQQMLARTRTIIVKGFSYPVTRATFLDSLPLVFATALPALRTFAIYGALRPAMHPTFYRALRQFGHLLSLHLSDVRLSNVTELQRVVYAFPNLQALHLRGVTLVQTDSACCRYQLPTHTPLEYKLKQLELFLDEREGERPYLTCITNWLVGSTICASLTDLAAGLNGLEVKFGARGQQGRACEQITLLLETCGPSLLSFHGRLAAMVEPPAGYHLVHNTALRRLTLEVDLFNVGHWEEKWLRAASRLYATLSTVRSQQLECITIKLTYDDWGSDWTLESVLVGPEAPILTQEMLTSQWRSLHDVMDRLYSDKLRDVTVETLILHYGGLWSEEEANAVDQRIIPIYRQLFAPWNHRGIVKMTNIDHAQG</sequence>
<dbReference type="SUPFAM" id="SSF81383">
    <property type="entry name" value="F-box domain"/>
    <property type="match status" value="1"/>
</dbReference>
<dbReference type="Gene3D" id="3.80.10.10">
    <property type="entry name" value="Ribonuclease Inhibitor"/>
    <property type="match status" value="1"/>
</dbReference>
<evidence type="ECO:0000313" key="2">
    <source>
        <dbReference type="Proteomes" id="UP000814176"/>
    </source>
</evidence>
<dbReference type="Proteomes" id="UP000814176">
    <property type="component" value="Unassembled WGS sequence"/>
</dbReference>
<evidence type="ECO:0008006" key="3">
    <source>
        <dbReference type="Google" id="ProtNLM"/>
    </source>
</evidence>
<reference evidence="1 2" key="1">
    <citation type="journal article" date="2021" name="Environ. Microbiol.">
        <title>Gene family expansions and transcriptome signatures uncover fungal adaptations to wood decay.</title>
        <authorList>
            <person name="Hage H."/>
            <person name="Miyauchi S."/>
            <person name="Viragh M."/>
            <person name="Drula E."/>
            <person name="Min B."/>
            <person name="Chaduli D."/>
            <person name="Navarro D."/>
            <person name="Favel A."/>
            <person name="Norest M."/>
            <person name="Lesage-Meessen L."/>
            <person name="Balint B."/>
            <person name="Merenyi Z."/>
            <person name="de Eugenio L."/>
            <person name="Morin E."/>
            <person name="Martinez A.T."/>
            <person name="Baldrian P."/>
            <person name="Stursova M."/>
            <person name="Martinez M.J."/>
            <person name="Novotny C."/>
            <person name="Magnuson J.K."/>
            <person name="Spatafora J.W."/>
            <person name="Maurice S."/>
            <person name="Pangilinan J."/>
            <person name="Andreopoulos W."/>
            <person name="LaButti K."/>
            <person name="Hundley H."/>
            <person name="Na H."/>
            <person name="Kuo A."/>
            <person name="Barry K."/>
            <person name="Lipzen A."/>
            <person name="Henrissat B."/>
            <person name="Riley R."/>
            <person name="Ahrendt S."/>
            <person name="Nagy L.G."/>
            <person name="Grigoriev I.V."/>
            <person name="Martin F."/>
            <person name="Rosso M.N."/>
        </authorList>
    </citation>
    <scope>NUCLEOTIDE SEQUENCE [LARGE SCALE GENOMIC DNA]</scope>
    <source>
        <strain evidence="1 2">CIRM-BRFM 1785</strain>
    </source>
</reference>
<comment type="caution">
    <text evidence="1">The sequence shown here is derived from an EMBL/GenBank/DDBJ whole genome shotgun (WGS) entry which is preliminary data.</text>
</comment>
<accession>A0ABQ8KJD8</accession>
<organism evidence="1 2">
    <name type="scientific">Rhodofomes roseus</name>
    <dbReference type="NCBI Taxonomy" id="34475"/>
    <lineage>
        <taxon>Eukaryota</taxon>
        <taxon>Fungi</taxon>
        <taxon>Dikarya</taxon>
        <taxon>Basidiomycota</taxon>
        <taxon>Agaricomycotina</taxon>
        <taxon>Agaricomycetes</taxon>
        <taxon>Polyporales</taxon>
        <taxon>Rhodofomes</taxon>
    </lineage>
</organism>
<keyword evidence="2" id="KW-1185">Reference proteome</keyword>
<dbReference type="RefSeq" id="XP_047779950.1">
    <property type="nucleotide sequence ID" value="XM_047927368.1"/>
</dbReference>
<proteinExistence type="predicted"/>
<gene>
    <name evidence="1" type="ORF">C8Q71DRAFT_857084</name>
</gene>
<dbReference type="InterPro" id="IPR032675">
    <property type="entry name" value="LRR_dom_sf"/>
</dbReference>
<dbReference type="EMBL" id="JADCUA010000008">
    <property type="protein sequence ID" value="KAH9837912.1"/>
    <property type="molecule type" value="Genomic_DNA"/>
</dbReference>
<dbReference type="InterPro" id="IPR036047">
    <property type="entry name" value="F-box-like_dom_sf"/>
</dbReference>
<evidence type="ECO:0000313" key="1">
    <source>
        <dbReference type="EMBL" id="KAH9837912.1"/>
    </source>
</evidence>
<name>A0ABQ8KJD8_9APHY</name>
<dbReference type="GeneID" id="72008100"/>
<protein>
    <recommendedName>
        <fullName evidence="3">F-box domain-containing protein</fullName>
    </recommendedName>
</protein>